<proteinExistence type="predicted"/>
<reference evidence="2 3" key="1">
    <citation type="submission" date="2022-06" db="EMBL/GenBank/DDBJ databases">
        <title>Genomic Encyclopedia of Archaeal and Bacterial Type Strains, Phase II (KMG-II): from individual species to whole genera.</title>
        <authorList>
            <person name="Goeker M."/>
        </authorList>
    </citation>
    <scope>NUCLEOTIDE SEQUENCE [LARGE SCALE GENOMIC DNA]</scope>
    <source>
        <strain evidence="2 3">DSM 45037</strain>
    </source>
</reference>
<keyword evidence="3" id="KW-1185">Reference proteome</keyword>
<accession>A0ABT1H168</accession>
<feature type="domain" description="SnoaL-like" evidence="1">
    <location>
        <begin position="35"/>
        <end position="117"/>
    </location>
</feature>
<dbReference type="InterPro" id="IPR032710">
    <property type="entry name" value="NTF2-like_dom_sf"/>
</dbReference>
<name>A0ABT1H168_9NOCA</name>
<dbReference type="Proteomes" id="UP001205740">
    <property type="component" value="Unassembled WGS sequence"/>
</dbReference>
<evidence type="ECO:0000313" key="3">
    <source>
        <dbReference type="Proteomes" id="UP001205740"/>
    </source>
</evidence>
<sequence>MSDDATPAAMIADVMQRNVVEVFTTTDDAVRRGLVEELYHPDAAFHDEDGTVTGHDAIDAKIRSLQQDTPGLVFTVTVPPSSVRDLGRISWALGPADGPTVVSGMDIGHVRDGRIAELYTFLDPR</sequence>
<dbReference type="Gene3D" id="3.10.450.50">
    <property type="match status" value="1"/>
</dbReference>
<comment type="caution">
    <text evidence="2">The sequence shown here is derived from an EMBL/GenBank/DDBJ whole genome shotgun (WGS) entry which is preliminary data.</text>
</comment>
<dbReference type="SUPFAM" id="SSF54427">
    <property type="entry name" value="NTF2-like"/>
    <property type="match status" value="1"/>
</dbReference>
<evidence type="ECO:0000259" key="1">
    <source>
        <dbReference type="Pfam" id="PF12680"/>
    </source>
</evidence>
<evidence type="ECO:0000313" key="2">
    <source>
        <dbReference type="EMBL" id="MCP2160986.1"/>
    </source>
</evidence>
<protein>
    <submittedName>
        <fullName evidence="2">SnoaL-like domain-containing protein</fullName>
    </submittedName>
</protein>
<dbReference type="Pfam" id="PF12680">
    <property type="entry name" value="SnoaL_2"/>
    <property type="match status" value="1"/>
</dbReference>
<organism evidence="2 3">
    <name type="scientific">Williamsia serinedens</name>
    <dbReference type="NCBI Taxonomy" id="391736"/>
    <lineage>
        <taxon>Bacteria</taxon>
        <taxon>Bacillati</taxon>
        <taxon>Actinomycetota</taxon>
        <taxon>Actinomycetes</taxon>
        <taxon>Mycobacteriales</taxon>
        <taxon>Nocardiaceae</taxon>
        <taxon>Williamsia</taxon>
    </lineage>
</organism>
<gene>
    <name evidence="2" type="ORF">LX12_002173</name>
</gene>
<dbReference type="EMBL" id="JAMTCG010000003">
    <property type="protein sequence ID" value="MCP2160986.1"/>
    <property type="molecule type" value="Genomic_DNA"/>
</dbReference>
<dbReference type="RefSeq" id="WP_253654536.1">
    <property type="nucleotide sequence ID" value="NZ_BAAAOE010000003.1"/>
</dbReference>
<dbReference type="InterPro" id="IPR037401">
    <property type="entry name" value="SnoaL-like"/>
</dbReference>